<feature type="compositionally biased region" description="Polar residues" evidence="1">
    <location>
        <begin position="54"/>
        <end position="70"/>
    </location>
</feature>
<feature type="compositionally biased region" description="Basic and acidic residues" evidence="1">
    <location>
        <begin position="20"/>
        <end position="35"/>
    </location>
</feature>
<sequence length="248" mass="26441">MPTRVQNQNHRQPEAHSPLKPHDDIHSKNWAHKEALQIALGSILTPKRPHAPPSSRSTSGTLSPVHSGASTPGTGTPVHPPPFGSEYLHSHHAYLYRESHHPASHTSHTPSKLVQSSTSPSQEGSPRGSAPSSPTIAKQQMMSPIHEPDDTIRSAPITRDSYVSPPSPGLGPIDDSDPRLRPLRPTLAPLQPQQVNGVNVKAASLPDLPTTKAHLSPPATAIGTPKAKFFTALQGKGAWDALIHGSFS</sequence>
<protein>
    <submittedName>
        <fullName evidence="2">Uncharacterized protein</fullName>
    </submittedName>
</protein>
<proteinExistence type="predicted"/>
<dbReference type="EMBL" id="JACGCI010000117">
    <property type="protein sequence ID" value="KAF6744627.1"/>
    <property type="molecule type" value="Genomic_DNA"/>
</dbReference>
<evidence type="ECO:0000256" key="1">
    <source>
        <dbReference type="SAM" id="MobiDB-lite"/>
    </source>
</evidence>
<keyword evidence="3" id="KW-1185">Reference proteome</keyword>
<name>A0A8H6HEF9_9AGAR</name>
<comment type="caution">
    <text evidence="2">The sequence shown here is derived from an EMBL/GenBank/DDBJ whole genome shotgun (WGS) entry which is preliminary data.</text>
</comment>
<dbReference type="AlphaFoldDB" id="A0A8H6HEF9"/>
<feature type="compositionally biased region" description="Polar residues" evidence="1">
    <location>
        <begin position="112"/>
        <end position="142"/>
    </location>
</feature>
<evidence type="ECO:0000313" key="2">
    <source>
        <dbReference type="EMBL" id="KAF6744627.1"/>
    </source>
</evidence>
<organism evidence="2 3">
    <name type="scientific">Ephemerocybe angulata</name>
    <dbReference type="NCBI Taxonomy" id="980116"/>
    <lineage>
        <taxon>Eukaryota</taxon>
        <taxon>Fungi</taxon>
        <taxon>Dikarya</taxon>
        <taxon>Basidiomycota</taxon>
        <taxon>Agaricomycotina</taxon>
        <taxon>Agaricomycetes</taxon>
        <taxon>Agaricomycetidae</taxon>
        <taxon>Agaricales</taxon>
        <taxon>Agaricineae</taxon>
        <taxon>Psathyrellaceae</taxon>
        <taxon>Ephemerocybe</taxon>
    </lineage>
</organism>
<gene>
    <name evidence="2" type="ORF">DFP72DRAFT_928305</name>
</gene>
<evidence type="ECO:0000313" key="3">
    <source>
        <dbReference type="Proteomes" id="UP000521943"/>
    </source>
</evidence>
<feature type="compositionally biased region" description="Polar residues" evidence="1">
    <location>
        <begin position="1"/>
        <end position="10"/>
    </location>
</feature>
<feature type="region of interest" description="Disordered" evidence="1">
    <location>
        <begin position="1"/>
        <end position="195"/>
    </location>
</feature>
<dbReference type="OrthoDB" id="3268861at2759"/>
<dbReference type="Proteomes" id="UP000521943">
    <property type="component" value="Unassembled WGS sequence"/>
</dbReference>
<reference evidence="2 3" key="1">
    <citation type="submission" date="2020-07" db="EMBL/GenBank/DDBJ databases">
        <title>Comparative genomics of pyrophilous fungi reveals a link between fire events and developmental genes.</title>
        <authorList>
            <consortium name="DOE Joint Genome Institute"/>
            <person name="Steindorff A.S."/>
            <person name="Carver A."/>
            <person name="Calhoun S."/>
            <person name="Stillman K."/>
            <person name="Liu H."/>
            <person name="Lipzen A."/>
            <person name="Pangilinan J."/>
            <person name="Labutti K."/>
            <person name="Bruns T.D."/>
            <person name="Grigoriev I.V."/>
        </authorList>
    </citation>
    <scope>NUCLEOTIDE SEQUENCE [LARGE SCALE GENOMIC DNA]</scope>
    <source>
        <strain evidence="2 3">CBS 144469</strain>
    </source>
</reference>
<accession>A0A8H6HEF9</accession>
<feature type="compositionally biased region" description="Low complexity" evidence="1">
    <location>
        <begin position="183"/>
        <end position="194"/>
    </location>
</feature>